<organism evidence="2 3">
    <name type="scientific">Corynebacterium nasicanis</name>
    <dbReference type="NCBI Taxonomy" id="1448267"/>
    <lineage>
        <taxon>Bacteria</taxon>
        <taxon>Bacillati</taxon>
        <taxon>Actinomycetota</taxon>
        <taxon>Actinomycetes</taxon>
        <taxon>Mycobacteriales</taxon>
        <taxon>Corynebacteriaceae</taxon>
        <taxon>Corynebacterium</taxon>
    </lineage>
</organism>
<protein>
    <recommendedName>
        <fullName evidence="4">Secreted protein</fullName>
    </recommendedName>
</protein>
<reference evidence="3" key="1">
    <citation type="journal article" date="2019" name="Int. J. Syst. Evol. Microbiol.">
        <title>The Global Catalogue of Microorganisms (GCM) 10K type strain sequencing project: providing services to taxonomists for standard genome sequencing and annotation.</title>
        <authorList>
            <consortium name="The Broad Institute Genomics Platform"/>
            <consortium name="The Broad Institute Genome Sequencing Center for Infectious Disease"/>
            <person name="Wu L."/>
            <person name="Ma J."/>
        </authorList>
    </citation>
    <scope>NUCLEOTIDE SEQUENCE [LARGE SCALE GENOMIC DNA]</scope>
    <source>
        <strain evidence="3">CCUG 51943</strain>
    </source>
</reference>
<evidence type="ECO:0000313" key="3">
    <source>
        <dbReference type="Proteomes" id="UP001596244"/>
    </source>
</evidence>
<evidence type="ECO:0000256" key="1">
    <source>
        <dbReference type="SAM" id="SignalP"/>
    </source>
</evidence>
<comment type="caution">
    <text evidence="2">The sequence shown here is derived from an EMBL/GenBank/DDBJ whole genome shotgun (WGS) entry which is preliminary data.</text>
</comment>
<evidence type="ECO:0008006" key="4">
    <source>
        <dbReference type="Google" id="ProtNLM"/>
    </source>
</evidence>
<accession>A0ABW1Q9F6</accession>
<sequence length="109" mass="11428">MIRRRLAIALVAATSLTAALVTPAQAEDTEGAALSATSSLSSTDETIEGVPGWAQSSVIDEETQLYFEIIGAILKVGFVATQGAAIILPHVPGGTDQLRAFLAQWGIRY</sequence>
<dbReference type="EMBL" id="JBHSQE010000001">
    <property type="protein sequence ID" value="MFC6145482.1"/>
    <property type="molecule type" value="Genomic_DNA"/>
</dbReference>
<feature type="signal peptide" evidence="1">
    <location>
        <begin position="1"/>
        <end position="26"/>
    </location>
</feature>
<dbReference type="RefSeq" id="WP_376999177.1">
    <property type="nucleotide sequence ID" value="NZ_JBHSQE010000001.1"/>
</dbReference>
<keyword evidence="3" id="KW-1185">Reference proteome</keyword>
<gene>
    <name evidence="2" type="ORF">ACFPUZ_01480</name>
</gene>
<name>A0ABW1Q9F6_9CORY</name>
<evidence type="ECO:0000313" key="2">
    <source>
        <dbReference type="EMBL" id="MFC6145482.1"/>
    </source>
</evidence>
<proteinExistence type="predicted"/>
<keyword evidence="1" id="KW-0732">Signal</keyword>
<dbReference type="Proteomes" id="UP001596244">
    <property type="component" value="Unassembled WGS sequence"/>
</dbReference>
<feature type="chain" id="PRO_5046321623" description="Secreted protein" evidence="1">
    <location>
        <begin position="27"/>
        <end position="109"/>
    </location>
</feature>